<dbReference type="EMBL" id="VVIM01000006">
    <property type="protein sequence ID" value="KAB0798686.1"/>
    <property type="molecule type" value="Genomic_DNA"/>
</dbReference>
<reference evidence="1 2" key="1">
    <citation type="journal article" date="2018" name="Elife">
        <title>Firefly genomes illuminate parallel origins of bioluminescence in beetles.</title>
        <authorList>
            <person name="Fallon T.R."/>
            <person name="Lower S.E."/>
            <person name="Chang C.H."/>
            <person name="Bessho-Uehara M."/>
            <person name="Martin G.J."/>
            <person name="Bewick A.J."/>
            <person name="Behringer M."/>
            <person name="Debat H.J."/>
            <person name="Wong I."/>
            <person name="Day J.C."/>
            <person name="Suvorov A."/>
            <person name="Silva C.J."/>
            <person name="Stanger-Hall K.F."/>
            <person name="Hall D.W."/>
            <person name="Schmitz R.J."/>
            <person name="Nelson D.R."/>
            <person name="Lewis S.M."/>
            <person name="Shigenobu S."/>
            <person name="Bybee S.M."/>
            <person name="Larracuente A.M."/>
            <person name="Oba Y."/>
            <person name="Weng J.K."/>
        </authorList>
    </citation>
    <scope>NUCLEOTIDE SEQUENCE [LARGE SCALE GENOMIC DNA]</scope>
    <source>
        <strain evidence="1">1611_PpyrPB1</strain>
        <tissue evidence="1">Whole body</tissue>
    </source>
</reference>
<organism evidence="1 2">
    <name type="scientific">Photinus pyralis</name>
    <name type="common">Common eastern firefly</name>
    <name type="synonym">Lampyris pyralis</name>
    <dbReference type="NCBI Taxonomy" id="7054"/>
    <lineage>
        <taxon>Eukaryota</taxon>
        <taxon>Metazoa</taxon>
        <taxon>Ecdysozoa</taxon>
        <taxon>Arthropoda</taxon>
        <taxon>Hexapoda</taxon>
        <taxon>Insecta</taxon>
        <taxon>Pterygota</taxon>
        <taxon>Neoptera</taxon>
        <taxon>Endopterygota</taxon>
        <taxon>Coleoptera</taxon>
        <taxon>Polyphaga</taxon>
        <taxon>Elateriformia</taxon>
        <taxon>Elateroidea</taxon>
        <taxon>Lampyridae</taxon>
        <taxon>Lampyrinae</taxon>
        <taxon>Photinus</taxon>
    </lineage>
</organism>
<evidence type="ECO:0000313" key="2">
    <source>
        <dbReference type="Proteomes" id="UP000327044"/>
    </source>
</evidence>
<name>A0A5N4AN06_PHOPY</name>
<comment type="caution">
    <text evidence="1">The sequence shown here is derived from an EMBL/GenBank/DDBJ whole genome shotgun (WGS) entry which is preliminary data.</text>
</comment>
<dbReference type="Proteomes" id="UP000327044">
    <property type="component" value="Unassembled WGS sequence"/>
</dbReference>
<protein>
    <submittedName>
        <fullName evidence="1">Uncharacterized protein</fullName>
    </submittedName>
</protein>
<keyword evidence="2" id="KW-1185">Reference proteome</keyword>
<dbReference type="InParanoid" id="A0A5N4AN06"/>
<proteinExistence type="predicted"/>
<evidence type="ECO:0000313" key="1">
    <source>
        <dbReference type="EMBL" id="KAB0798686.1"/>
    </source>
</evidence>
<accession>A0A5N4AN06</accession>
<sequence length="173" mass="20031">MNSYFPASLDQLKPNELYTKRLYASPAIRNHCSQSAGIISHDIRKYSHSSHSIFMPTKARKENICRRYRTELTETNAPPCEYSLVRNTKAKQLYAIARNKTRPSVRKLVCHKKKAPACSNFSQHTGKARSDIEKLRRSRRTYVNMRKVTRVTITEAEEIELYSPGLVHIMMKS</sequence>
<dbReference type="AlphaFoldDB" id="A0A5N4AN06"/>
<gene>
    <name evidence="1" type="ORF">PPYR_09679</name>
</gene>